<dbReference type="PANTHER" id="PTHR47908:SF2">
    <property type="entry name" value="TETRATRICOPEPTIDE REPEAT (TPR)-LIKE SUPERFAMILY PROTEIN"/>
    <property type="match status" value="1"/>
</dbReference>
<accession>A0ABS5BXW5</accession>
<keyword evidence="1" id="KW-0802">TPR repeat</keyword>
<name>A0ABS5BXW5_9BACT</name>
<dbReference type="PROSITE" id="PS50005">
    <property type="entry name" value="TPR"/>
    <property type="match status" value="1"/>
</dbReference>
<comment type="caution">
    <text evidence="2">The sequence shown here is derived from an EMBL/GenBank/DDBJ whole genome shotgun (WGS) entry which is preliminary data.</text>
</comment>
<dbReference type="InterPro" id="IPR011990">
    <property type="entry name" value="TPR-like_helical_dom_sf"/>
</dbReference>
<dbReference type="PANTHER" id="PTHR47908">
    <property type="match status" value="1"/>
</dbReference>
<dbReference type="InterPro" id="IPR019734">
    <property type="entry name" value="TPR_rpt"/>
</dbReference>
<proteinExistence type="predicted"/>
<sequence>MRVFVVAAFVAGACLTTSVSPLGRARAEDKKDEKKEKELTKLLDDIETAMKAKKYADVIPLAKKASELDPKNPAAPFAAATAHTQLRQNAEAVKEWTKLLALEPKAVRAYDSRGDAQLKLGNFKEALSDFDEYLKSDPKFAPDHWRRGIALYYAGRFKDGVDQFEQHRTVNGEDVENSAWHYLCNARANTPKKAREDLIPVTKDARVPMKQVLELFAGKIKPKDVIDAAENEKLKGEPLKEARFYANLYVALYYESEGDAKKCREHLTEAVEKYEISHYMWDVAAVHLKLLKDKK</sequence>
<feature type="repeat" description="TPR" evidence="1">
    <location>
        <begin position="107"/>
        <end position="140"/>
    </location>
</feature>
<evidence type="ECO:0000313" key="3">
    <source>
        <dbReference type="Proteomes" id="UP000676565"/>
    </source>
</evidence>
<dbReference type="SMART" id="SM00028">
    <property type="entry name" value="TPR"/>
    <property type="match status" value="5"/>
</dbReference>
<dbReference type="EMBL" id="JAGKQQ010000001">
    <property type="protein sequence ID" value="MBP3958584.1"/>
    <property type="molecule type" value="Genomic_DNA"/>
</dbReference>
<keyword evidence="3" id="KW-1185">Reference proteome</keyword>
<gene>
    <name evidence="2" type="ORF">J8F10_25320</name>
</gene>
<dbReference type="Proteomes" id="UP000676565">
    <property type="component" value="Unassembled WGS sequence"/>
</dbReference>
<protein>
    <recommendedName>
        <fullName evidence="4">Tetratricopeptide repeat protein</fullName>
    </recommendedName>
</protein>
<evidence type="ECO:0000313" key="2">
    <source>
        <dbReference type="EMBL" id="MBP3958584.1"/>
    </source>
</evidence>
<dbReference type="Gene3D" id="1.25.40.10">
    <property type="entry name" value="Tetratricopeptide repeat domain"/>
    <property type="match status" value="1"/>
</dbReference>
<organism evidence="2 3">
    <name type="scientific">Gemmata palustris</name>
    <dbReference type="NCBI Taxonomy" id="2822762"/>
    <lineage>
        <taxon>Bacteria</taxon>
        <taxon>Pseudomonadati</taxon>
        <taxon>Planctomycetota</taxon>
        <taxon>Planctomycetia</taxon>
        <taxon>Gemmatales</taxon>
        <taxon>Gemmataceae</taxon>
        <taxon>Gemmata</taxon>
    </lineage>
</organism>
<evidence type="ECO:0008006" key="4">
    <source>
        <dbReference type="Google" id="ProtNLM"/>
    </source>
</evidence>
<reference evidence="2 3" key="1">
    <citation type="submission" date="2021-04" db="EMBL/GenBank/DDBJ databases">
        <authorList>
            <person name="Ivanova A."/>
        </authorList>
    </citation>
    <scope>NUCLEOTIDE SEQUENCE [LARGE SCALE GENOMIC DNA]</scope>
    <source>
        <strain evidence="2 3">G18</strain>
    </source>
</reference>
<dbReference type="Pfam" id="PF13432">
    <property type="entry name" value="TPR_16"/>
    <property type="match status" value="1"/>
</dbReference>
<dbReference type="RefSeq" id="WP_210658703.1">
    <property type="nucleotide sequence ID" value="NZ_JAGKQQ010000001.1"/>
</dbReference>
<evidence type="ECO:0000256" key="1">
    <source>
        <dbReference type="PROSITE-ProRule" id="PRU00339"/>
    </source>
</evidence>
<dbReference type="SUPFAM" id="SSF48452">
    <property type="entry name" value="TPR-like"/>
    <property type="match status" value="1"/>
</dbReference>